<gene>
    <name evidence="2" type="ORF">D1115_23090</name>
</gene>
<dbReference type="InterPro" id="IPR001173">
    <property type="entry name" value="Glyco_trans_2-like"/>
</dbReference>
<sequence>MLRIGDYEKEFSSIANSQSPCFSIVISTCNRPELLHRCLKQITMQSYDNYEVIIINNGSTPSNNEKYQLFECEFDERFTFYDLNNKMSAGFGPAYARNLGIDVADGDYIAFCDDDDEWIDQDYLSDCESYLASTPTQLVISNQYGIHDETTKGREKKIWFTGVDNYLEKSTHGIKRLKHFSYFSEIGAFPHLNTSIYDASFLKELGGFDKTYGTKRT</sequence>
<evidence type="ECO:0000313" key="3">
    <source>
        <dbReference type="Proteomes" id="UP000262832"/>
    </source>
</evidence>
<dbReference type="SUPFAM" id="SSF53448">
    <property type="entry name" value="Nucleotide-diphospho-sugar transferases"/>
    <property type="match status" value="1"/>
</dbReference>
<dbReference type="PANTHER" id="PTHR22916:SF3">
    <property type="entry name" value="UDP-GLCNAC:BETAGAL BETA-1,3-N-ACETYLGLUCOSAMINYLTRANSFERASE-LIKE PROTEIN 1"/>
    <property type="match status" value="1"/>
</dbReference>
<keyword evidence="2" id="KW-0614">Plasmid</keyword>
<reference evidence="2 3" key="1">
    <citation type="submission" date="2018-08" db="EMBL/GenBank/DDBJ databases">
        <title>Genomic taxonomy of the Vibrionaceae family.</title>
        <authorList>
            <person name="Gomez-Gil B."/>
            <person name="Tanaka M."/>
            <person name="Sawabe T."/>
            <person name="Enciso-Ibarra K."/>
        </authorList>
    </citation>
    <scope>NUCLEOTIDE SEQUENCE [LARGE SCALE GENOMIC DNA]</scope>
    <source>
        <strain evidence="2 3">CAIM 1831</strain>
        <plasmid evidence="3">pva1</plasmid>
    </source>
</reference>
<dbReference type="CDD" id="cd00761">
    <property type="entry name" value="Glyco_tranf_GTA_type"/>
    <property type="match status" value="1"/>
</dbReference>
<dbReference type="Proteomes" id="UP000262832">
    <property type="component" value="Plasmid pVa1"/>
</dbReference>
<keyword evidence="3" id="KW-1185">Reference proteome</keyword>
<proteinExistence type="predicted"/>
<feature type="domain" description="Glycosyltransferase 2-like" evidence="1">
    <location>
        <begin position="23"/>
        <end position="165"/>
    </location>
</feature>
<protein>
    <submittedName>
        <fullName evidence="2">Glycosyltransferase family 2 protein</fullName>
    </submittedName>
</protein>
<dbReference type="Gene3D" id="3.90.550.10">
    <property type="entry name" value="Spore Coat Polysaccharide Biosynthesis Protein SpsA, Chain A"/>
    <property type="match status" value="1"/>
</dbReference>
<accession>A0ABN5PKX2</accession>
<dbReference type="PANTHER" id="PTHR22916">
    <property type="entry name" value="GLYCOSYLTRANSFERASE"/>
    <property type="match status" value="1"/>
</dbReference>
<organism evidence="2 3">
    <name type="scientific">Vibrio alfacsensis</name>
    <dbReference type="NCBI Taxonomy" id="1074311"/>
    <lineage>
        <taxon>Bacteria</taxon>
        <taxon>Pseudomonadati</taxon>
        <taxon>Pseudomonadota</taxon>
        <taxon>Gammaproteobacteria</taxon>
        <taxon>Vibrionales</taxon>
        <taxon>Vibrionaceae</taxon>
        <taxon>Vibrio</taxon>
    </lineage>
</organism>
<dbReference type="Pfam" id="PF00535">
    <property type="entry name" value="Glycos_transf_2"/>
    <property type="match status" value="1"/>
</dbReference>
<dbReference type="InterPro" id="IPR029044">
    <property type="entry name" value="Nucleotide-diphossugar_trans"/>
</dbReference>
<name>A0ABN5PKX2_9VIBR</name>
<evidence type="ECO:0000313" key="2">
    <source>
        <dbReference type="EMBL" id="AXY03765.1"/>
    </source>
</evidence>
<dbReference type="EMBL" id="CP032095">
    <property type="protein sequence ID" value="AXY03765.1"/>
    <property type="molecule type" value="Genomic_DNA"/>
</dbReference>
<evidence type="ECO:0000259" key="1">
    <source>
        <dbReference type="Pfam" id="PF00535"/>
    </source>
</evidence>
<geneLocation type="plasmid" evidence="3">
    <name>pva1</name>
</geneLocation>